<accession>A0A8J7VUC2</accession>
<dbReference type="EMBL" id="JAGQFT020000011">
    <property type="protein sequence ID" value="MBS7458473.1"/>
    <property type="molecule type" value="Genomic_DNA"/>
</dbReference>
<reference evidence="3 4" key="1">
    <citation type="journal article" date="2021" name="Microbiol. Resour. Announc.">
        <title>Draft Genome Sequence of Coralloluteibacterium stylophorae LMG 29479T.</title>
        <authorList>
            <person name="Karlyshev A.V."/>
            <person name="Kudryashova E.B."/>
            <person name="Ariskina E.V."/>
            <person name="Conroy A.P."/>
            <person name="Abidueva E.Y."/>
        </authorList>
    </citation>
    <scope>NUCLEOTIDE SEQUENCE [LARGE SCALE GENOMIC DNA]</scope>
    <source>
        <strain evidence="3 4">LMG 29479</strain>
    </source>
</reference>
<protein>
    <submittedName>
        <fullName evidence="2">DUF3426 domain-containing protein</fullName>
    </submittedName>
</protein>
<keyword evidence="1" id="KW-0472">Membrane</keyword>
<name>A0A8J7VUC2_9GAMM</name>
<dbReference type="EMBL" id="JAGQFT010000126">
    <property type="protein sequence ID" value="MBR0563380.1"/>
    <property type="molecule type" value="Genomic_DNA"/>
</dbReference>
<gene>
    <name evidence="3" type="ORF">KB893_015145</name>
    <name evidence="2" type="ORF">KB893_12780</name>
</gene>
<evidence type="ECO:0000313" key="3">
    <source>
        <dbReference type="EMBL" id="MBS7458473.1"/>
    </source>
</evidence>
<keyword evidence="1" id="KW-1133">Transmembrane helix</keyword>
<keyword evidence="4" id="KW-1185">Reference proteome</keyword>
<evidence type="ECO:0000313" key="2">
    <source>
        <dbReference type="EMBL" id="MBR0563380.1"/>
    </source>
</evidence>
<dbReference type="Proteomes" id="UP000675747">
    <property type="component" value="Unassembled WGS sequence"/>
</dbReference>
<dbReference type="Pfam" id="PF11906">
    <property type="entry name" value="DUF3426"/>
    <property type="match status" value="1"/>
</dbReference>
<feature type="transmembrane region" description="Helical" evidence="1">
    <location>
        <begin position="34"/>
        <end position="53"/>
    </location>
</feature>
<proteinExistence type="predicted"/>
<reference evidence="2" key="2">
    <citation type="submission" date="2021-04" db="EMBL/GenBank/DDBJ databases">
        <authorList>
            <person name="Karlyshev A.V."/>
        </authorList>
    </citation>
    <scope>NUCLEOTIDE SEQUENCE</scope>
    <source>
        <strain evidence="2">LMG 29479</strain>
    </source>
</reference>
<dbReference type="RefSeq" id="WP_211927290.1">
    <property type="nucleotide sequence ID" value="NZ_JAGQFT020000011.1"/>
</dbReference>
<evidence type="ECO:0000256" key="1">
    <source>
        <dbReference type="SAM" id="Phobius"/>
    </source>
</evidence>
<organism evidence="2">
    <name type="scientific">Coralloluteibacterium stylophorae</name>
    <dbReference type="NCBI Taxonomy" id="1776034"/>
    <lineage>
        <taxon>Bacteria</taxon>
        <taxon>Pseudomonadati</taxon>
        <taxon>Pseudomonadota</taxon>
        <taxon>Gammaproteobacteria</taxon>
        <taxon>Lysobacterales</taxon>
        <taxon>Lysobacteraceae</taxon>
        <taxon>Coralloluteibacterium</taxon>
    </lineage>
</organism>
<evidence type="ECO:0000313" key="4">
    <source>
        <dbReference type="Proteomes" id="UP000675747"/>
    </source>
</evidence>
<sequence length="184" mass="19946">MTPTAPDPHHDDAAPPAALPRFARTPVRGAPAGWRWWLAAALLLVVLAVQSVLADRARLATDAAWRPALERLCGVLGCTLPPWHAPQAFVMSARDIRPHPSVPDALLITASFRNGARFAQPWPEVELAMSDLDGQPIAQRRFMPREYLGGAPAQALLAPGQSASVTLEVVDPGRRAVAFEFEFH</sequence>
<keyword evidence="1" id="KW-0812">Transmembrane</keyword>
<dbReference type="InterPro" id="IPR021834">
    <property type="entry name" value="DUF3426"/>
</dbReference>
<dbReference type="AlphaFoldDB" id="A0A8J7VUC2"/>
<comment type="caution">
    <text evidence="2">The sequence shown here is derived from an EMBL/GenBank/DDBJ whole genome shotgun (WGS) entry which is preliminary data.</text>
</comment>